<dbReference type="InterPro" id="IPR011256">
    <property type="entry name" value="Reg_factor_effector_dom_sf"/>
</dbReference>
<gene>
    <name evidence="2" type="ORF">AS888_02545</name>
</gene>
<proteinExistence type="predicted"/>
<organism evidence="2 3">
    <name type="scientific">Peribacillus simplex</name>
    <dbReference type="NCBI Taxonomy" id="1478"/>
    <lineage>
        <taxon>Bacteria</taxon>
        <taxon>Bacillati</taxon>
        <taxon>Bacillota</taxon>
        <taxon>Bacilli</taxon>
        <taxon>Bacillales</taxon>
        <taxon>Bacillaceae</taxon>
        <taxon>Peribacillus</taxon>
    </lineage>
</organism>
<dbReference type="InterPro" id="IPR029441">
    <property type="entry name" value="Cass2"/>
</dbReference>
<dbReference type="Gene3D" id="3.20.80.10">
    <property type="entry name" value="Regulatory factor, effector binding domain"/>
    <property type="match status" value="1"/>
</dbReference>
<feature type="domain" description="Integron-associated effector binding protein" evidence="1">
    <location>
        <begin position="16"/>
        <end position="130"/>
    </location>
</feature>
<accession>A0A109MSN3</accession>
<protein>
    <submittedName>
        <fullName evidence="2">Transcriptional regulator</fullName>
    </submittedName>
</protein>
<evidence type="ECO:0000259" key="1">
    <source>
        <dbReference type="Pfam" id="PF14526"/>
    </source>
</evidence>
<dbReference type="AlphaFoldDB" id="A0A109MSN3"/>
<dbReference type="RefSeq" id="WP_061144365.1">
    <property type="nucleotide sequence ID" value="NZ_LNNH01000055.1"/>
</dbReference>
<comment type="caution">
    <text evidence="2">The sequence shown here is derived from an EMBL/GenBank/DDBJ whole genome shotgun (WGS) entry which is preliminary data.</text>
</comment>
<keyword evidence="3" id="KW-1185">Reference proteome</keyword>
<dbReference type="EMBL" id="LNNH01000055">
    <property type="protein sequence ID" value="KWW11426.1"/>
    <property type="molecule type" value="Genomic_DNA"/>
</dbReference>
<dbReference type="PANTHER" id="PTHR36444">
    <property type="entry name" value="TRANSCRIPTIONAL REGULATOR PROTEIN YOBU-RELATED"/>
    <property type="match status" value="1"/>
</dbReference>
<dbReference type="PANTHER" id="PTHR36444:SF2">
    <property type="entry name" value="TRANSCRIPTIONAL REGULATOR PROTEIN YOBU-RELATED"/>
    <property type="match status" value="1"/>
</dbReference>
<dbReference type="Proteomes" id="UP000064189">
    <property type="component" value="Unassembled WGS sequence"/>
</dbReference>
<sequence>MKLKVINSIRTNNFNDERLMQRITELWQKASDRLADHQGITHAVYHKYESDYKGDYSLSITVEDDDGEPSLEIPNNVKYEIFIVDTKVEHGVINTWKEIWAREDAGTLERAYSFDFEKYYPNGEIEVYIALR</sequence>
<reference evidence="2 3" key="1">
    <citation type="submission" date="2015-11" db="EMBL/GenBank/DDBJ databases">
        <title>Genome Sequence of Bacillus simplex strain VanAntwerpen2.</title>
        <authorList>
            <person name="Couger M.B."/>
        </authorList>
    </citation>
    <scope>NUCLEOTIDE SEQUENCE [LARGE SCALE GENOMIC DNA]</scope>
    <source>
        <strain evidence="2 3">VanAntwerpen02</strain>
    </source>
</reference>
<dbReference type="InterPro" id="IPR053182">
    <property type="entry name" value="YobU-like_regulator"/>
</dbReference>
<name>A0A109MSN3_9BACI</name>
<evidence type="ECO:0000313" key="3">
    <source>
        <dbReference type="Proteomes" id="UP000064189"/>
    </source>
</evidence>
<dbReference type="Pfam" id="PF14526">
    <property type="entry name" value="Cass2"/>
    <property type="match status" value="1"/>
</dbReference>
<evidence type="ECO:0000313" key="2">
    <source>
        <dbReference type="EMBL" id="KWW11426.1"/>
    </source>
</evidence>